<name>A0A6G1EX93_9ORYZ</name>
<feature type="region of interest" description="Disordered" evidence="6">
    <location>
        <begin position="167"/>
        <end position="209"/>
    </location>
</feature>
<feature type="non-terminal residue" evidence="8">
    <location>
        <position position="1"/>
    </location>
</feature>
<dbReference type="InterPro" id="IPR027417">
    <property type="entry name" value="P-loop_NTPase"/>
</dbReference>
<dbReference type="SUPFAM" id="SSF52540">
    <property type="entry name" value="P-loop containing nucleoside triphosphate hydrolases"/>
    <property type="match status" value="2"/>
</dbReference>
<comment type="caution">
    <text evidence="8">The sequence shown here is derived from an EMBL/GenBank/DDBJ whole genome shotgun (WGS) entry which is preliminary data.</text>
</comment>
<feature type="region of interest" description="Disordered" evidence="6">
    <location>
        <begin position="1384"/>
        <end position="1406"/>
    </location>
</feature>
<dbReference type="EMBL" id="SPHZ02000002">
    <property type="protein sequence ID" value="KAF0929199.1"/>
    <property type="molecule type" value="Genomic_DNA"/>
</dbReference>
<feature type="compositionally biased region" description="Basic and acidic residues" evidence="6">
    <location>
        <begin position="1983"/>
        <end position="1995"/>
    </location>
</feature>
<feature type="region of interest" description="Disordered" evidence="6">
    <location>
        <begin position="1925"/>
        <end position="1951"/>
    </location>
</feature>
<feature type="compositionally biased region" description="Low complexity" evidence="6">
    <location>
        <begin position="2187"/>
        <end position="2205"/>
    </location>
</feature>
<dbReference type="Proteomes" id="UP000479710">
    <property type="component" value="Unassembled WGS sequence"/>
</dbReference>
<evidence type="ECO:0000313" key="8">
    <source>
        <dbReference type="EMBL" id="KAF0929199.1"/>
    </source>
</evidence>
<feature type="compositionally biased region" description="Polar residues" evidence="6">
    <location>
        <begin position="2177"/>
        <end position="2186"/>
    </location>
</feature>
<keyword evidence="9" id="KW-1185">Reference proteome</keyword>
<evidence type="ECO:0000256" key="5">
    <source>
        <dbReference type="SAM" id="Coils"/>
    </source>
</evidence>
<evidence type="ECO:0000256" key="1">
    <source>
        <dbReference type="ARBA" id="ARBA00022723"/>
    </source>
</evidence>
<dbReference type="GO" id="GO:0005524">
    <property type="term" value="F:ATP binding"/>
    <property type="evidence" value="ECO:0007669"/>
    <property type="project" value="InterPro"/>
</dbReference>
<organism evidence="8 9">
    <name type="scientific">Oryza meyeriana var. granulata</name>
    <dbReference type="NCBI Taxonomy" id="110450"/>
    <lineage>
        <taxon>Eukaryota</taxon>
        <taxon>Viridiplantae</taxon>
        <taxon>Streptophyta</taxon>
        <taxon>Embryophyta</taxon>
        <taxon>Tracheophyta</taxon>
        <taxon>Spermatophyta</taxon>
        <taxon>Magnoliopsida</taxon>
        <taxon>Liliopsida</taxon>
        <taxon>Poales</taxon>
        <taxon>Poaceae</taxon>
        <taxon>BOP clade</taxon>
        <taxon>Oryzoideae</taxon>
        <taxon>Oryzeae</taxon>
        <taxon>Oryzinae</taxon>
        <taxon>Oryza</taxon>
        <taxon>Oryza meyeriana</taxon>
    </lineage>
</organism>
<dbReference type="GO" id="GO:0008270">
    <property type="term" value="F:zinc ion binding"/>
    <property type="evidence" value="ECO:0007669"/>
    <property type="project" value="UniProtKB-KW"/>
</dbReference>
<dbReference type="InterPro" id="IPR000953">
    <property type="entry name" value="Chromo/chromo_shadow_dom"/>
</dbReference>
<sequence length="2822" mass="310920">FSFSLGGRAQNPTPHGYRSPRSPPPLPSLRSRKPLAAPSPPPQSGRGAVLSARLPLPGGDMWNTQPRETSRDGRGGSSTARANAGTDYPTRVRTSGSPALSAARNGANERVMDSLRLRSPACGGPDMPSSRRCSPGINNMAPRYLDKQQKEVAEVACVGMSKMISNNALNSSTSRGPSRSSSTSASSKDGAKEHISGIGSVSGLSKKRKRMSAKSYRALFKPSTKANPTVVVTCDRVGKENTSSGNVAESNTGTLCEFGGLIEKDKKHSNDTACKVSRSPVSGLHETSQTRVDQPTAPLSEVHQRKSTDTCPQNKVAQNRLAVEGRNRPTGHARQNSMSSMQSAPISPIQLEEPKSGLEDGEPLGIQKEVLASSRFKVTPSDEMEGNSNICIACGTPGDLKSCYGKGCKRSYHISCLDHWLEYLSPGIWFCTVCTEKRLLLGIHSVADGIESVWNVKEGMQNGRQYLVKYKNLAHVHNRWVPESVINDTPEGRDLLALFNKRDKKEKTSWKKEWIEPHRLLRKRLLMLPKEADDFFCSIGANIEHCNVEWLVRWRDLSYEQATWELETSCFLRTPQADELKRKYENRRKAAKQSSIPIETKVKQKIFQKLERLPDEWPPGFDNDHLFSINQLLEFWYKSHGAVLVDDKEYVIKAILFMLTVLPDVCQPFLIVTTPASLSAWEVQFNHLAPFINVVVYDGQKDILKLIQDLEFYENRNCMMLQVLLSHPDAILEDFETIEHICWEAVIVDYYQNSALKYLEQLKKLSVDFRMVLLGSPIEDNLPEYMNLLAFLNSEEKDYSAYVDADADDALLMLKARFAHHIAYERKTDSSNFLEYWVPSYISQAQLEIYCSILLSKSSDLQSQMKTDSVGTLHDIYLSLKKCCDHPYLVDEFLRSSLSNNSDVTENIDKVVHASGKLLLLDKMLKEIKKKRLRAILLFQSDRVGGNTVGNILEGVVHHRFGPESYERIEYRAVFSRKQAAIDKFNNKSNGRFVFLIESRACLPSIKLSSVDAVIIYGTDDNPLNDLKALQKIKIESQFEHVKIFRLYTPFTVEEKSLVLAKQGILIDNDIQGLGTSLKHSLLRWGASFLFTRLDEVQQDNHASKSSEMETHFIDEVIVQFSTKLSTNVEDSSEVHRRSISKANMSGELYSRKITLMGEKEGISVLEEDPAKFWLNLLDGRSPQVSYMSDPLQSRVRKSQAMDEVKAPAEEIDETRKKRRKVGVIMGSSSKVLSDNINDDALPGICTTSNPAFQPVDDKQQKLVQSEGSESLMSTPKKLHVQLKQELSKLIKVLQLPDNVRLLVEQFFDYLLNNHLVAQEPKNMLHAFNIALCWCVAYLLNFKVDHRESLALAEKRLKYECSEELARLVYNRLRILKKKFPQKAGATGSNCQSRSVEKTKPSQQETSNILRNDHMFPKQRMDLHDNSMNGELQDHGKKKNGALQEGQCGAAQMVSEVQELTAVPGTHIECHLSTDGLPDIVEKRINLIDKVFSLRENRIFGKQQSQISELDKHTENKTTRLKTVCNLVLEHIRRSHVNVETRNDTIKRTVQWFTMLMYAFREHMRLQYNKLEALQSNTWAEERQLKEKLCHEAKSGQLDHTFDQQIALPDSNFVTEEFIHLKEQNSNSHVSGIAVSDCQQLCHDRLKMVITLVKNVVPSEPISSQAVRNGSVEAVMVTAQPASAAVDLPQNDISYSPDGIGLQKASCSPSTMPSNDNSINEESSASEYTSTENVERENANPSTLLGDATSPAMGVDANNDLTVVADHANLESTMLASTQSLTTFSVSNEVATQSNLSTMPLSQTVETSQHPPAEAELTENLGVTAWDVQAEMQTTTSTLDSPFERMCPDGNNRTVHQPDIATGPLQEGAISCHLASVDASAGVTAKVDDTAAADPLDSETQSYTTGHSPAALLVAREVGIQTDQSSMLEQQSTSLPPKQSSVPPRHSPAEAEPASILNMETARDMQPEMQQSAPVLENSLQRMHPDDGSQTKHQLETAPDLSWRGGTSDHLGDASERADANNTDTVCAVRAHLESPTSVTPQSMAIYPVLREVGTQGNISTSSSQQNLAPSLPPAEAEQSGLLTTQAAQNFQPEMQTSTSLLDASLESNNRSQTDYQSDQAVVFLQEGATTQQHLVDARVVADDNVAEELSHSESPTYIVHETAALAVSTEVETQTCQSNIPAQQNTSQPAQQSPATSQHSTASPVGIEATQEFQPEIQPSTSGQDQSAEAEQEGISSSAAIQDLQPGMQPPNSVQDQYPGAEREGMLNIATAEDLQPVMQTSTPVPDQLAEANQEGMLSGAVAQNLQPETQQSSTTHDAPFERTDLSGIPVPQSITAHQSVVPSCDLHTGVESTGALCMETAHERQSELQPSGSMQEQSAETGVDTSCTTAACDLQPQLEPSSTIQAVPLERIRCEDRNQIGVQSNSALSPEQPTQPLPVAPILFNYQRVSDEPLKNELERLKHTSNILSKAHEQKRKQLLMEYNQEMEKLKKKYDSLLQKEDSSYAQKEAELDTIYRKVFINQSLAENFRGKFLLSSAAQGGSMRPTMGQSIQSPQQPSARILAEQVTASPVSLSSAARPQVLHSPGPYVQPSLVVQPSSQATQSESILPSNIYRAMSSPFSMMPMPHSSYRAAGAQSHAPAPHLHQLRMPSPYAISRTNQQQLPVNPGVTPLRQLVPAIMENSASIQAHASSLLTSMAPNSVHQTVQTISSASISQPAIPASSLLTGPHSEFMANFVLPSSSNPSLTAPQSLNMVVHSTSGPLNAAAGSQHAGAQISGVNPSGSASASLNTWLTARLGLSEPRGTISSTEVVCLSDDES</sequence>
<feature type="region of interest" description="Disordered" evidence="6">
    <location>
        <begin position="1981"/>
        <end position="2019"/>
    </location>
</feature>
<dbReference type="Gene3D" id="3.40.50.10810">
    <property type="entry name" value="Tandem AAA-ATPase domain"/>
    <property type="match status" value="1"/>
</dbReference>
<evidence type="ECO:0000313" key="9">
    <source>
        <dbReference type="Proteomes" id="UP000479710"/>
    </source>
</evidence>
<feature type="domain" description="PHD-type" evidence="7">
    <location>
        <begin position="388"/>
        <end position="437"/>
    </location>
</feature>
<dbReference type="InterPro" id="IPR013083">
    <property type="entry name" value="Znf_RING/FYVE/PHD"/>
</dbReference>
<dbReference type="SUPFAM" id="SSF54160">
    <property type="entry name" value="Chromo domain-like"/>
    <property type="match status" value="2"/>
</dbReference>
<proteinExistence type="predicted"/>
<evidence type="ECO:0000259" key="7">
    <source>
        <dbReference type="PROSITE" id="PS50016"/>
    </source>
</evidence>
<accession>A0A6G1EX93</accession>
<feature type="coiled-coil region" evidence="5">
    <location>
        <begin position="2471"/>
        <end position="2502"/>
    </location>
</feature>
<dbReference type="Pfam" id="PF25029">
    <property type="entry name" value="MOM1"/>
    <property type="match status" value="1"/>
</dbReference>
<dbReference type="InterPro" id="IPR038718">
    <property type="entry name" value="SNF2-like_sf"/>
</dbReference>
<feature type="region of interest" description="Disordered" evidence="6">
    <location>
        <begin position="1187"/>
        <end position="1208"/>
    </location>
</feature>
<dbReference type="PROSITE" id="PS50016">
    <property type="entry name" value="ZF_PHD_2"/>
    <property type="match status" value="1"/>
</dbReference>
<feature type="region of interest" description="Disordered" evidence="6">
    <location>
        <begin position="2177"/>
        <end position="2205"/>
    </location>
</feature>
<reference evidence="8 9" key="1">
    <citation type="submission" date="2019-11" db="EMBL/GenBank/DDBJ databases">
        <title>Whole genome sequence of Oryza granulata.</title>
        <authorList>
            <person name="Li W."/>
        </authorList>
    </citation>
    <scope>NUCLEOTIDE SEQUENCE [LARGE SCALE GENOMIC DNA]</scope>
    <source>
        <strain evidence="9">cv. Menghai</strain>
        <tissue evidence="8">Leaf</tissue>
    </source>
</reference>
<feature type="compositionally biased region" description="Basic and acidic residues" evidence="6">
    <location>
        <begin position="2010"/>
        <end position="2019"/>
    </location>
</feature>
<dbReference type="PANTHER" id="PTHR35116">
    <property type="entry name" value="HELICASE PROTEIN MOM1"/>
    <property type="match status" value="1"/>
</dbReference>
<evidence type="ECO:0000256" key="2">
    <source>
        <dbReference type="ARBA" id="ARBA00022771"/>
    </source>
</evidence>
<keyword evidence="2 4" id="KW-0863">Zinc-finger</keyword>
<dbReference type="Gene3D" id="6.10.250.1310">
    <property type="match status" value="1"/>
</dbReference>
<feature type="compositionally biased region" description="Polar residues" evidence="6">
    <location>
        <begin position="1925"/>
        <end position="1942"/>
    </location>
</feature>
<dbReference type="SMART" id="SM00249">
    <property type="entry name" value="PHD"/>
    <property type="match status" value="1"/>
</dbReference>
<dbReference type="Gene3D" id="3.40.50.300">
    <property type="entry name" value="P-loop containing nucleotide triphosphate hydrolases"/>
    <property type="match status" value="1"/>
</dbReference>
<dbReference type="OrthoDB" id="885191at2759"/>
<dbReference type="InterPro" id="IPR016197">
    <property type="entry name" value="Chromo-like_dom_sf"/>
</dbReference>
<evidence type="ECO:0000256" key="4">
    <source>
        <dbReference type="PROSITE-ProRule" id="PRU00146"/>
    </source>
</evidence>
<dbReference type="Gene3D" id="2.40.50.40">
    <property type="match status" value="2"/>
</dbReference>
<dbReference type="Pfam" id="PF00176">
    <property type="entry name" value="SNF2-rel_dom"/>
    <property type="match status" value="1"/>
</dbReference>
<dbReference type="InterPro" id="IPR056882">
    <property type="entry name" value="MOM1_dom"/>
</dbReference>
<dbReference type="PANTHER" id="PTHR35116:SF2">
    <property type="entry name" value="ATP-DEPENDENT HELICASE FAMILY PROTEIN-RELATED"/>
    <property type="match status" value="1"/>
</dbReference>
<feature type="region of interest" description="Disordered" evidence="6">
    <location>
        <begin position="1"/>
        <end position="110"/>
    </location>
</feature>
<evidence type="ECO:0000256" key="3">
    <source>
        <dbReference type="ARBA" id="ARBA00022833"/>
    </source>
</evidence>
<feature type="compositionally biased region" description="Low complexity" evidence="6">
    <location>
        <begin position="171"/>
        <end position="187"/>
    </location>
</feature>
<feature type="compositionally biased region" description="Polar residues" evidence="6">
    <location>
        <begin position="1705"/>
        <end position="1720"/>
    </location>
</feature>
<dbReference type="InterPro" id="IPR039322">
    <property type="entry name" value="MOM1"/>
</dbReference>
<feature type="compositionally biased region" description="Polar residues" evidence="6">
    <location>
        <begin position="333"/>
        <end position="345"/>
    </location>
</feature>
<dbReference type="GO" id="GO:0031507">
    <property type="term" value="P:heterochromatin formation"/>
    <property type="evidence" value="ECO:0007669"/>
    <property type="project" value="InterPro"/>
</dbReference>
<dbReference type="Gene3D" id="3.30.40.10">
    <property type="entry name" value="Zinc/RING finger domain, C3HC4 (zinc finger)"/>
    <property type="match status" value="1"/>
</dbReference>
<feature type="region of interest" description="Disordered" evidence="6">
    <location>
        <begin position="271"/>
        <end position="345"/>
    </location>
</feature>
<feature type="region of interest" description="Disordered" evidence="6">
    <location>
        <begin position="1699"/>
        <end position="1752"/>
    </location>
</feature>
<feature type="region of interest" description="Disordered" evidence="6">
    <location>
        <begin position="2217"/>
        <end position="2236"/>
    </location>
</feature>
<dbReference type="SMART" id="SM00298">
    <property type="entry name" value="CHROMO"/>
    <property type="match status" value="2"/>
</dbReference>
<dbReference type="InterPro" id="IPR001965">
    <property type="entry name" value="Znf_PHD"/>
</dbReference>
<keyword evidence="5" id="KW-0175">Coiled coil</keyword>
<dbReference type="InterPro" id="IPR019787">
    <property type="entry name" value="Znf_PHD-finger"/>
</dbReference>
<feature type="compositionally biased region" description="Low complexity" evidence="6">
    <location>
        <begin position="1721"/>
        <end position="1732"/>
    </location>
</feature>
<keyword evidence="3" id="KW-0862">Zinc</keyword>
<evidence type="ECO:0000256" key="6">
    <source>
        <dbReference type="SAM" id="MobiDB-lite"/>
    </source>
</evidence>
<dbReference type="InterPro" id="IPR000330">
    <property type="entry name" value="SNF2_N"/>
</dbReference>
<protein>
    <recommendedName>
        <fullName evidence="7">PHD-type domain-containing protein</fullName>
    </recommendedName>
</protein>
<gene>
    <name evidence="8" type="ORF">E2562_016436</name>
</gene>
<keyword evidence="1" id="KW-0479">Metal-binding</keyword>